<dbReference type="Proteomes" id="UP000078492">
    <property type="component" value="Unassembled WGS sequence"/>
</dbReference>
<organism evidence="1 2">
    <name type="scientific">Trachymyrmex cornetzi</name>
    <dbReference type="NCBI Taxonomy" id="471704"/>
    <lineage>
        <taxon>Eukaryota</taxon>
        <taxon>Metazoa</taxon>
        <taxon>Ecdysozoa</taxon>
        <taxon>Arthropoda</taxon>
        <taxon>Hexapoda</taxon>
        <taxon>Insecta</taxon>
        <taxon>Pterygota</taxon>
        <taxon>Neoptera</taxon>
        <taxon>Endopterygota</taxon>
        <taxon>Hymenoptera</taxon>
        <taxon>Apocrita</taxon>
        <taxon>Aculeata</taxon>
        <taxon>Formicoidea</taxon>
        <taxon>Formicidae</taxon>
        <taxon>Myrmicinae</taxon>
        <taxon>Trachymyrmex</taxon>
    </lineage>
</organism>
<dbReference type="EMBL" id="KQ980295">
    <property type="protein sequence ID" value="KYN16867.1"/>
    <property type="molecule type" value="Genomic_DNA"/>
</dbReference>
<protein>
    <submittedName>
        <fullName evidence="1">Uncharacterized protein</fullName>
    </submittedName>
</protein>
<accession>A0A195DVU5</accession>
<dbReference type="AlphaFoldDB" id="A0A195DVU5"/>
<gene>
    <name evidence="1" type="ORF">ALC57_10846</name>
</gene>
<evidence type="ECO:0000313" key="1">
    <source>
        <dbReference type="EMBL" id="KYN16867.1"/>
    </source>
</evidence>
<name>A0A195DVU5_9HYME</name>
<sequence length="304" mass="34610">PLLPQPPPLPAHLRLSSLLMQFSFSFCPKAFRSSPRTPPLRSRKEEGKSKECEDITREEVYRDLWRVSISSEYRKVVGRLSGRYGDRDKCSLKGPTKERSGDTSSTNRRTAIYISGLILRQYQPSLMIRTSCYYSAQTPRRETTINVIAESNNNGHEWQIDRDREPGNLRAFHLIEYCRLSCCCRSCVADASASSPMYEILLMAYALYFPSRVTHLHLSFVRHHGDTVTNGMMNGRQSVNALNGGCADKSCPCVWQPLRDLFVSAHNRLSVTSVPTSFENNLAKLHWPCVIGLEEKSCRWQEKA</sequence>
<reference evidence="1 2" key="1">
    <citation type="submission" date="2015-09" db="EMBL/GenBank/DDBJ databases">
        <title>Trachymyrmex cornetzi WGS genome.</title>
        <authorList>
            <person name="Nygaard S."/>
            <person name="Hu H."/>
            <person name="Boomsma J."/>
            <person name="Zhang G."/>
        </authorList>
    </citation>
    <scope>NUCLEOTIDE SEQUENCE [LARGE SCALE GENOMIC DNA]</scope>
    <source>
        <strain evidence="1">Tcor2-1</strain>
        <tissue evidence="1">Whole body</tissue>
    </source>
</reference>
<keyword evidence="2" id="KW-1185">Reference proteome</keyword>
<proteinExistence type="predicted"/>
<feature type="non-terminal residue" evidence="1">
    <location>
        <position position="1"/>
    </location>
</feature>
<evidence type="ECO:0000313" key="2">
    <source>
        <dbReference type="Proteomes" id="UP000078492"/>
    </source>
</evidence>